<protein>
    <submittedName>
        <fullName evidence="2">Uncharacterized protein</fullName>
    </submittedName>
</protein>
<name>A0A5N6D7D6_ASPPA</name>
<gene>
    <name evidence="2" type="ORF">BDV34DRAFT_181450</name>
</gene>
<organism evidence="2 3">
    <name type="scientific">Aspergillus parasiticus</name>
    <dbReference type="NCBI Taxonomy" id="5067"/>
    <lineage>
        <taxon>Eukaryota</taxon>
        <taxon>Fungi</taxon>
        <taxon>Dikarya</taxon>
        <taxon>Ascomycota</taxon>
        <taxon>Pezizomycotina</taxon>
        <taxon>Eurotiomycetes</taxon>
        <taxon>Eurotiomycetidae</taxon>
        <taxon>Eurotiales</taxon>
        <taxon>Aspergillaceae</taxon>
        <taxon>Aspergillus</taxon>
        <taxon>Aspergillus subgen. Circumdati</taxon>
    </lineage>
</organism>
<evidence type="ECO:0000313" key="2">
    <source>
        <dbReference type="EMBL" id="KAB8200938.1"/>
    </source>
</evidence>
<dbReference type="EMBL" id="ML735031">
    <property type="protein sequence ID" value="KAB8200938.1"/>
    <property type="molecule type" value="Genomic_DNA"/>
</dbReference>
<dbReference type="Proteomes" id="UP000326532">
    <property type="component" value="Unassembled WGS sequence"/>
</dbReference>
<keyword evidence="1" id="KW-0812">Transmembrane</keyword>
<feature type="transmembrane region" description="Helical" evidence="1">
    <location>
        <begin position="72"/>
        <end position="94"/>
    </location>
</feature>
<evidence type="ECO:0000256" key="1">
    <source>
        <dbReference type="SAM" id="Phobius"/>
    </source>
</evidence>
<evidence type="ECO:0000313" key="3">
    <source>
        <dbReference type="Proteomes" id="UP000326532"/>
    </source>
</evidence>
<proteinExistence type="predicted"/>
<accession>A0A5N6D7D6</accession>
<reference evidence="2 3" key="1">
    <citation type="submission" date="2019-04" db="EMBL/GenBank/DDBJ databases">
        <title>Fungal friends and foes A comparative genomics study of 23 Aspergillus species from section Flavi.</title>
        <authorList>
            <consortium name="DOE Joint Genome Institute"/>
            <person name="Kjaerbolling I."/>
            <person name="Vesth T.C."/>
            <person name="Frisvad J.C."/>
            <person name="Nybo J.L."/>
            <person name="Theobald S."/>
            <person name="Kildgaard S."/>
            <person name="Petersen T.I."/>
            <person name="Kuo A."/>
            <person name="Sato A."/>
            <person name="Lyhne E.K."/>
            <person name="Kogle M.E."/>
            <person name="Wiebenga A."/>
            <person name="Kun R.S."/>
            <person name="Lubbers R.J."/>
            <person name="Makela M.R."/>
            <person name="Barry K."/>
            <person name="Chovatia M."/>
            <person name="Clum A."/>
            <person name="Daum C."/>
            <person name="Haridas S."/>
            <person name="He G."/>
            <person name="LaButti K."/>
            <person name="Lipzen A."/>
            <person name="Mondo S."/>
            <person name="Pangilinan J."/>
            <person name="Riley R."/>
            <person name="Salamov A."/>
            <person name="Simmons B.A."/>
            <person name="Magnuson J.K."/>
            <person name="Henrissat B."/>
            <person name="Mortensen U.H."/>
            <person name="Larsen T.O."/>
            <person name="De vries R.P."/>
            <person name="Grigoriev I.V."/>
            <person name="Machida M."/>
            <person name="Baker S.E."/>
            <person name="Andersen M.R."/>
        </authorList>
    </citation>
    <scope>NUCLEOTIDE SEQUENCE [LARGE SCALE GENOMIC DNA]</scope>
    <source>
        <strain evidence="2 3">CBS 117618</strain>
    </source>
</reference>
<keyword evidence="1" id="KW-0472">Membrane</keyword>
<dbReference type="VEuPathDB" id="FungiDB:BDV34DRAFT_181450"/>
<dbReference type="AlphaFoldDB" id="A0A5N6D7D6"/>
<keyword evidence="1" id="KW-1133">Transmembrane helix</keyword>
<keyword evidence="3" id="KW-1185">Reference proteome</keyword>
<sequence>MAIHIEWRDDIFCASRSSIGLAIIPWHEAMIKMERLWPVAKCIGAKATRPTSIRSISLFPQLLATTANSTDVSLLCTLYLWLFLNLILIVLIVFPQGTHRYLLAWCIRLNFEAISCTQALFLG</sequence>